<dbReference type="SMART" id="SM00490">
    <property type="entry name" value="HELICc"/>
    <property type="match status" value="1"/>
</dbReference>
<dbReference type="InterPro" id="IPR027417">
    <property type="entry name" value="P-loop_NTPase"/>
</dbReference>
<dbReference type="PROSITE" id="PS51194">
    <property type="entry name" value="HELICASE_CTER"/>
    <property type="match status" value="1"/>
</dbReference>
<dbReference type="CDD" id="cd00268">
    <property type="entry name" value="DEADc"/>
    <property type="match status" value="1"/>
</dbReference>
<evidence type="ECO:0000256" key="6">
    <source>
        <dbReference type="ARBA" id="ARBA00022884"/>
    </source>
</evidence>
<dbReference type="PROSITE" id="PS51195">
    <property type="entry name" value="Q_MOTIF"/>
    <property type="match status" value="1"/>
</dbReference>
<feature type="domain" description="Helicase C-terminal" evidence="11">
    <location>
        <begin position="325"/>
        <end position="485"/>
    </location>
</feature>
<keyword evidence="14" id="KW-1185">Reference proteome</keyword>
<dbReference type="Gene3D" id="3.40.50.300">
    <property type="entry name" value="P-loop containing nucleotide triphosphate hydrolases"/>
    <property type="match status" value="2"/>
</dbReference>
<evidence type="ECO:0000256" key="1">
    <source>
        <dbReference type="ARBA" id="ARBA00012552"/>
    </source>
</evidence>
<evidence type="ECO:0000256" key="9">
    <source>
        <dbReference type="SAM" id="MobiDB-lite"/>
    </source>
</evidence>
<dbReference type="InterPro" id="IPR044742">
    <property type="entry name" value="DEAD/DEAH_RhlB"/>
</dbReference>
<dbReference type="GO" id="GO:0016787">
    <property type="term" value="F:hydrolase activity"/>
    <property type="evidence" value="ECO:0007669"/>
    <property type="project" value="UniProtKB-KW"/>
</dbReference>
<accession>A0A2T9ZHP7</accession>
<dbReference type="InterPro" id="IPR011545">
    <property type="entry name" value="DEAD/DEAH_box_helicase_dom"/>
</dbReference>
<keyword evidence="5" id="KW-0067">ATP-binding</keyword>
<evidence type="ECO:0000313" key="14">
    <source>
        <dbReference type="Proteomes" id="UP000245609"/>
    </source>
</evidence>
<evidence type="ECO:0000256" key="3">
    <source>
        <dbReference type="ARBA" id="ARBA00022801"/>
    </source>
</evidence>
<keyword evidence="2" id="KW-0547">Nucleotide-binding</keyword>
<dbReference type="InterPro" id="IPR014014">
    <property type="entry name" value="RNA_helicase_DEAD_Q_motif"/>
</dbReference>
<dbReference type="EMBL" id="MBFS01000161">
    <property type="protein sequence ID" value="PVV04104.1"/>
    <property type="molecule type" value="Genomic_DNA"/>
</dbReference>
<sequence length="586" mass="66595">MLHQLRAKTILSRILLKQNTFGSIQNFSYRGSLLRFPIPLSSSCIRHNTYSTFTDHATQFSELFVGTEINPQLIKNLQKINWKSPTEIQKTLIPIALQNKNVIASAGTGQGKTGAYLLPLIHKIQQEKSRINKKHISSLNSSYPTAIILVPTSQLAYQVTSVANTLGASLGVTAVSVTGESDISSQAKALDYDNFDIIVCTLGRLSAYADSKLSFSIFSNSDLNPIDLSHIKTLVVDEVDYIMGIQQLHQFKKVFTKISPKFNEQAQTIFVSSTITKFVIDNIKRMLKDKQVETLDLNPELKMPRFIKHVAYTISERRKFSLLEYIRRRSGKVSMKNKKIIVFVRTIQKAERMVENLKSKGHTTFFLHSELSKTDRINTLNDFNKFPDGIMVSTDFASRGIDFKDVYGVINYDTPYTPADYIHRAGRAGRSLAEGYVITFVAKSPQSIKFRDTRVGTRDELKYIENINSFLMKGPNLKIEFRKIPGKFSDNEEENQFSSESSQDFSRSQSNSSSRISDRKVRSNIQSSRYEKTNKQESNPNNDTPSNITFKNQKVQKFSRSNNVPLTYEKIINEYQRSFISSSKDS</sequence>
<dbReference type="PROSITE" id="PS51192">
    <property type="entry name" value="HELICASE_ATP_BIND_1"/>
    <property type="match status" value="1"/>
</dbReference>
<dbReference type="STRING" id="133381.A0A2T9ZHP7"/>
<feature type="domain" description="DEAD-box RNA helicase Q" evidence="12">
    <location>
        <begin position="62"/>
        <end position="90"/>
    </location>
</feature>
<comment type="catalytic activity">
    <reaction evidence="7">
        <text>ATP + H2O = ADP + phosphate + H(+)</text>
        <dbReference type="Rhea" id="RHEA:13065"/>
        <dbReference type="ChEBI" id="CHEBI:15377"/>
        <dbReference type="ChEBI" id="CHEBI:15378"/>
        <dbReference type="ChEBI" id="CHEBI:30616"/>
        <dbReference type="ChEBI" id="CHEBI:43474"/>
        <dbReference type="ChEBI" id="CHEBI:456216"/>
        <dbReference type="EC" id="3.6.4.13"/>
    </reaction>
</comment>
<evidence type="ECO:0000313" key="13">
    <source>
        <dbReference type="EMBL" id="PVV04104.1"/>
    </source>
</evidence>
<dbReference type="GO" id="GO:0003724">
    <property type="term" value="F:RNA helicase activity"/>
    <property type="evidence" value="ECO:0007669"/>
    <property type="project" value="UniProtKB-EC"/>
</dbReference>
<evidence type="ECO:0000256" key="2">
    <source>
        <dbReference type="ARBA" id="ARBA00022741"/>
    </source>
</evidence>
<dbReference type="GO" id="GO:0005524">
    <property type="term" value="F:ATP binding"/>
    <property type="evidence" value="ECO:0007669"/>
    <property type="project" value="UniProtKB-KW"/>
</dbReference>
<dbReference type="InterPro" id="IPR014001">
    <property type="entry name" value="Helicase_ATP-bd"/>
</dbReference>
<gene>
    <name evidence="13" type="ORF">BB560_001394</name>
</gene>
<dbReference type="InterPro" id="IPR001650">
    <property type="entry name" value="Helicase_C-like"/>
</dbReference>
<dbReference type="PANTHER" id="PTHR47959">
    <property type="entry name" value="ATP-DEPENDENT RNA HELICASE RHLE-RELATED"/>
    <property type="match status" value="1"/>
</dbReference>
<feature type="compositionally biased region" description="Low complexity" evidence="9">
    <location>
        <begin position="496"/>
        <end position="515"/>
    </location>
</feature>
<keyword evidence="6" id="KW-0694">RNA-binding</keyword>
<evidence type="ECO:0000256" key="5">
    <source>
        <dbReference type="ARBA" id="ARBA00022840"/>
    </source>
</evidence>
<protein>
    <recommendedName>
        <fullName evidence="1">RNA helicase</fullName>
        <ecNumber evidence="1">3.6.4.13</ecNumber>
    </recommendedName>
</protein>
<dbReference type="SUPFAM" id="SSF52540">
    <property type="entry name" value="P-loop containing nucleoside triphosphate hydrolases"/>
    <property type="match status" value="1"/>
</dbReference>
<dbReference type="CDD" id="cd18787">
    <property type="entry name" value="SF2_C_DEAD"/>
    <property type="match status" value="1"/>
</dbReference>
<evidence type="ECO:0000256" key="4">
    <source>
        <dbReference type="ARBA" id="ARBA00022806"/>
    </source>
</evidence>
<feature type="short sequence motif" description="Q motif" evidence="8">
    <location>
        <begin position="62"/>
        <end position="90"/>
    </location>
</feature>
<dbReference type="EC" id="3.6.4.13" evidence="1"/>
<feature type="domain" description="Helicase ATP-binding" evidence="10">
    <location>
        <begin position="93"/>
        <end position="293"/>
    </location>
</feature>
<proteinExistence type="predicted"/>
<reference evidence="13 14" key="1">
    <citation type="journal article" date="2018" name="MBio">
        <title>Comparative Genomics Reveals the Core Gene Toolbox for the Fungus-Insect Symbiosis.</title>
        <authorList>
            <person name="Wang Y."/>
            <person name="Stata M."/>
            <person name="Wang W."/>
            <person name="Stajich J.E."/>
            <person name="White M.M."/>
            <person name="Moncalvo J.M."/>
        </authorList>
    </citation>
    <scope>NUCLEOTIDE SEQUENCE [LARGE SCALE GENOMIC DNA]</scope>
    <source>
        <strain evidence="13 14">SC-DP-2</strain>
    </source>
</reference>
<dbReference type="InterPro" id="IPR050079">
    <property type="entry name" value="DEAD_box_RNA_helicase"/>
</dbReference>
<dbReference type="Pfam" id="PF00270">
    <property type="entry name" value="DEAD"/>
    <property type="match status" value="1"/>
</dbReference>
<dbReference type="PANTHER" id="PTHR47959:SF1">
    <property type="entry name" value="ATP-DEPENDENT RNA HELICASE DBPA"/>
    <property type="match status" value="1"/>
</dbReference>
<keyword evidence="4" id="KW-0347">Helicase</keyword>
<feature type="compositionally biased region" description="Polar residues" evidence="9">
    <location>
        <begin position="536"/>
        <end position="554"/>
    </location>
</feature>
<dbReference type="GO" id="GO:0003723">
    <property type="term" value="F:RNA binding"/>
    <property type="evidence" value="ECO:0007669"/>
    <property type="project" value="UniProtKB-KW"/>
</dbReference>
<dbReference type="Pfam" id="PF00271">
    <property type="entry name" value="Helicase_C"/>
    <property type="match status" value="1"/>
</dbReference>
<evidence type="ECO:0000259" key="12">
    <source>
        <dbReference type="PROSITE" id="PS51195"/>
    </source>
</evidence>
<dbReference type="SMART" id="SM00487">
    <property type="entry name" value="DEXDc"/>
    <property type="match status" value="1"/>
</dbReference>
<dbReference type="OrthoDB" id="10256233at2759"/>
<dbReference type="GO" id="GO:0005829">
    <property type="term" value="C:cytosol"/>
    <property type="evidence" value="ECO:0007669"/>
    <property type="project" value="TreeGrafter"/>
</dbReference>
<dbReference type="AlphaFoldDB" id="A0A2T9ZHP7"/>
<evidence type="ECO:0000256" key="8">
    <source>
        <dbReference type="PROSITE-ProRule" id="PRU00552"/>
    </source>
</evidence>
<evidence type="ECO:0000259" key="10">
    <source>
        <dbReference type="PROSITE" id="PS51192"/>
    </source>
</evidence>
<evidence type="ECO:0000259" key="11">
    <source>
        <dbReference type="PROSITE" id="PS51194"/>
    </source>
</evidence>
<comment type="caution">
    <text evidence="13">The sequence shown here is derived from an EMBL/GenBank/DDBJ whole genome shotgun (WGS) entry which is preliminary data.</text>
</comment>
<organism evidence="13 14">
    <name type="scientific">Smittium megazygosporum</name>
    <dbReference type="NCBI Taxonomy" id="133381"/>
    <lineage>
        <taxon>Eukaryota</taxon>
        <taxon>Fungi</taxon>
        <taxon>Fungi incertae sedis</taxon>
        <taxon>Zoopagomycota</taxon>
        <taxon>Kickxellomycotina</taxon>
        <taxon>Harpellomycetes</taxon>
        <taxon>Harpellales</taxon>
        <taxon>Legeriomycetaceae</taxon>
        <taxon>Smittium</taxon>
    </lineage>
</organism>
<dbReference type="Proteomes" id="UP000245609">
    <property type="component" value="Unassembled WGS sequence"/>
</dbReference>
<name>A0A2T9ZHP7_9FUNG</name>
<evidence type="ECO:0000256" key="7">
    <source>
        <dbReference type="ARBA" id="ARBA00047984"/>
    </source>
</evidence>
<feature type="region of interest" description="Disordered" evidence="9">
    <location>
        <begin position="490"/>
        <end position="554"/>
    </location>
</feature>
<keyword evidence="3" id="KW-0378">Hydrolase</keyword>